<name>A0AAE4MAZ9_9EURY</name>
<dbReference type="GO" id="GO:0050660">
    <property type="term" value="F:flavin adenine dinucleotide binding"/>
    <property type="evidence" value="ECO:0007669"/>
    <property type="project" value="InterPro"/>
</dbReference>
<keyword evidence="7" id="KW-1185">Reference proteome</keyword>
<feature type="domain" description="4Fe-4S ferredoxin-type" evidence="5">
    <location>
        <begin position="247"/>
        <end position="274"/>
    </location>
</feature>
<evidence type="ECO:0000259" key="5">
    <source>
        <dbReference type="PROSITE" id="PS51379"/>
    </source>
</evidence>
<dbReference type="Proteomes" id="UP001273136">
    <property type="component" value="Unassembled WGS sequence"/>
</dbReference>
<dbReference type="NCBIfam" id="TIGR03294">
    <property type="entry name" value="FrhG"/>
    <property type="match status" value="1"/>
</dbReference>
<dbReference type="InterPro" id="IPR037024">
    <property type="entry name" value="NiFe_Hase_small_N_sf"/>
</dbReference>
<dbReference type="SUPFAM" id="SSF56770">
    <property type="entry name" value="HydA/Nqo6-like"/>
    <property type="match status" value="1"/>
</dbReference>
<dbReference type="PROSITE" id="PS51379">
    <property type="entry name" value="4FE4S_FER_2"/>
    <property type="match status" value="2"/>
</dbReference>
<dbReference type="Pfam" id="PF13237">
    <property type="entry name" value="Fer4_10"/>
    <property type="match status" value="1"/>
</dbReference>
<comment type="similarity">
    <text evidence="1">Belongs to the FrhG family.</text>
</comment>
<dbReference type="InterPro" id="IPR017681">
    <property type="entry name" value="Coenz_F420_hydrogenase_gsu"/>
</dbReference>
<dbReference type="GO" id="GO:0051536">
    <property type="term" value="F:iron-sulfur cluster binding"/>
    <property type="evidence" value="ECO:0007669"/>
    <property type="project" value="InterPro"/>
</dbReference>
<accession>A0AAE4MAZ9</accession>
<feature type="region of interest" description="Disordered" evidence="4">
    <location>
        <begin position="15"/>
        <end position="51"/>
    </location>
</feature>
<gene>
    <name evidence="6" type="ORF">McpAg1_02350</name>
</gene>
<dbReference type="InterPro" id="IPR017900">
    <property type="entry name" value="4Fe4S_Fe_S_CS"/>
</dbReference>
<dbReference type="InterPro" id="IPR051349">
    <property type="entry name" value="Hydrogenase_assoc-protein"/>
</dbReference>
<dbReference type="AlphaFoldDB" id="A0AAE4MAZ9"/>
<dbReference type="InterPro" id="IPR006137">
    <property type="entry name" value="NADH_UbQ_OxRdtase-like_20kDa"/>
</dbReference>
<dbReference type="GO" id="GO:0050454">
    <property type="term" value="F:coenzyme F420 hydrogenase activity"/>
    <property type="evidence" value="ECO:0007669"/>
    <property type="project" value="UniProtKB-EC"/>
</dbReference>
<evidence type="ECO:0000256" key="1">
    <source>
        <dbReference type="ARBA" id="ARBA00010870"/>
    </source>
</evidence>
<protein>
    <recommendedName>
        <fullName evidence="3">Coenzyme F420 hydrogenase subunit gamma</fullName>
        <ecNumber evidence="3">1.12.98.1</ecNumber>
    </recommendedName>
</protein>
<dbReference type="InterPro" id="IPR017896">
    <property type="entry name" value="4Fe4S_Fe-S-bd"/>
</dbReference>
<dbReference type="EC" id="1.12.98.1" evidence="3"/>
<dbReference type="Gene3D" id="3.30.70.20">
    <property type="match status" value="1"/>
</dbReference>
<evidence type="ECO:0000256" key="4">
    <source>
        <dbReference type="SAM" id="MobiDB-lite"/>
    </source>
</evidence>
<sequence length="321" mass="34715">MGLFDKFKSLLFGKGDVSEGTQDEKPVASKQDEPVSAMHKSPVNEAKPADMKVEQKPIIQKPKEEKPVADKITVGHVHMSGCTGCLVSLADNYEGLLTILDKYADLVYCLTLADVRHIPKMDVALVEGSVCLNDECSMEEILETRENATIVVALGGCACYGNTTRFCRGGQQNQPQHEAFLPIGDLIKVDVYIPACAPTPQQIRNVCLMAYLLLKGNDEQKALATAYLTPLMNLAAAGTEACGCDLMTEVINQGLCCGCGSCAAACTVRAVTMQYGKPQIERDLCIKCGACYAQCPRSFFSFDVCGQYESITNLIGEVMKP</sequence>
<reference evidence="6" key="1">
    <citation type="submission" date="2023-06" db="EMBL/GenBank/DDBJ databases">
        <title>Genome sequence of Methancorpusculaceae sp. Ag1.</title>
        <authorList>
            <person name="Protasov E."/>
            <person name="Platt K."/>
            <person name="Poehlein A."/>
            <person name="Daniel R."/>
            <person name="Brune A."/>
        </authorList>
    </citation>
    <scope>NUCLEOTIDE SEQUENCE</scope>
    <source>
        <strain evidence="6">Ag1</strain>
    </source>
</reference>
<comment type="caution">
    <text evidence="6">The sequence shown here is derived from an EMBL/GenBank/DDBJ whole genome shotgun (WGS) entry which is preliminary data.</text>
</comment>
<proteinExistence type="inferred from homology"/>
<feature type="domain" description="4Fe-4S ferredoxin-type" evidence="5">
    <location>
        <begin position="276"/>
        <end position="305"/>
    </location>
</feature>
<dbReference type="PANTHER" id="PTHR42845:SF2">
    <property type="entry name" value="F420-NON-REDUCING HYDROGENASE VHU SUBUNIT G"/>
    <property type="match status" value="1"/>
</dbReference>
<feature type="compositionally biased region" description="Basic and acidic residues" evidence="4">
    <location>
        <begin position="22"/>
        <end position="33"/>
    </location>
</feature>
<evidence type="ECO:0000256" key="3">
    <source>
        <dbReference type="NCBIfam" id="TIGR03294"/>
    </source>
</evidence>
<dbReference type="Gene3D" id="3.40.50.700">
    <property type="entry name" value="NADH:ubiquinone oxidoreductase-like, 20kDa subunit"/>
    <property type="match status" value="1"/>
</dbReference>
<dbReference type="Pfam" id="PF01058">
    <property type="entry name" value="Oxidored_q6"/>
    <property type="match status" value="1"/>
</dbReference>
<keyword evidence="2" id="KW-0560">Oxidoreductase</keyword>
<evidence type="ECO:0000313" key="7">
    <source>
        <dbReference type="Proteomes" id="UP001273136"/>
    </source>
</evidence>
<evidence type="ECO:0000313" key="6">
    <source>
        <dbReference type="EMBL" id="MDV0441056.1"/>
    </source>
</evidence>
<dbReference type="PANTHER" id="PTHR42845">
    <property type="entry name" value="COENZYME F420-REDUCING HYDROGENASE, GAMMA SUBUNIT"/>
    <property type="match status" value="1"/>
</dbReference>
<dbReference type="PROSITE" id="PS00198">
    <property type="entry name" value="4FE4S_FER_1"/>
    <property type="match status" value="1"/>
</dbReference>
<organism evidence="6 7">
    <name type="scientific">Methanorbis furvi</name>
    <dbReference type="NCBI Taxonomy" id="3028299"/>
    <lineage>
        <taxon>Archaea</taxon>
        <taxon>Methanobacteriati</taxon>
        <taxon>Methanobacteriota</taxon>
        <taxon>Stenosarchaea group</taxon>
        <taxon>Methanomicrobia</taxon>
        <taxon>Methanomicrobiales</taxon>
        <taxon>Methanocorpusculaceae</taxon>
        <taxon>Methanorbis</taxon>
    </lineage>
</organism>
<evidence type="ECO:0000256" key="2">
    <source>
        <dbReference type="ARBA" id="ARBA00023002"/>
    </source>
</evidence>
<dbReference type="RefSeq" id="WP_338093449.1">
    <property type="nucleotide sequence ID" value="NZ_JAWDKA010000001.1"/>
</dbReference>
<dbReference type="EMBL" id="JAWDKA010000001">
    <property type="protein sequence ID" value="MDV0441056.1"/>
    <property type="molecule type" value="Genomic_DNA"/>
</dbReference>
<dbReference type="GO" id="GO:0016151">
    <property type="term" value="F:nickel cation binding"/>
    <property type="evidence" value="ECO:0007669"/>
    <property type="project" value="InterPro"/>
</dbReference>